<dbReference type="RefSeq" id="WP_091288258.1">
    <property type="nucleotide sequence ID" value="NZ_FNON01000002.1"/>
</dbReference>
<name>A0A1H2Z324_9PSEU</name>
<keyword evidence="3" id="KW-1185">Reference proteome</keyword>
<organism evidence="2 3">
    <name type="scientific">Amycolatopsis xylanica</name>
    <dbReference type="NCBI Taxonomy" id="589385"/>
    <lineage>
        <taxon>Bacteria</taxon>
        <taxon>Bacillati</taxon>
        <taxon>Actinomycetota</taxon>
        <taxon>Actinomycetes</taxon>
        <taxon>Pseudonocardiales</taxon>
        <taxon>Pseudonocardiaceae</taxon>
        <taxon>Amycolatopsis</taxon>
    </lineage>
</organism>
<feature type="transmembrane region" description="Helical" evidence="1">
    <location>
        <begin position="113"/>
        <end position="133"/>
    </location>
</feature>
<evidence type="ECO:0000313" key="2">
    <source>
        <dbReference type="EMBL" id="SDX11776.1"/>
    </source>
</evidence>
<feature type="transmembrane region" description="Helical" evidence="1">
    <location>
        <begin position="34"/>
        <end position="56"/>
    </location>
</feature>
<feature type="transmembrane region" description="Helical" evidence="1">
    <location>
        <begin position="9"/>
        <end position="28"/>
    </location>
</feature>
<keyword evidence="1" id="KW-0472">Membrane</keyword>
<dbReference type="AlphaFoldDB" id="A0A1H2Z324"/>
<evidence type="ECO:0000256" key="1">
    <source>
        <dbReference type="SAM" id="Phobius"/>
    </source>
</evidence>
<dbReference type="EMBL" id="FNON01000002">
    <property type="protein sequence ID" value="SDX11776.1"/>
    <property type="molecule type" value="Genomic_DNA"/>
</dbReference>
<dbReference type="Pfam" id="PF11377">
    <property type="entry name" value="DUF3180"/>
    <property type="match status" value="1"/>
</dbReference>
<accession>A0A1H2Z324</accession>
<dbReference type="STRING" id="589385.SAMN05421504_102360"/>
<dbReference type="InterPro" id="IPR021517">
    <property type="entry name" value="DUF3180"/>
</dbReference>
<feature type="transmembrane region" description="Helical" evidence="1">
    <location>
        <begin position="77"/>
        <end position="101"/>
    </location>
</feature>
<evidence type="ECO:0000313" key="3">
    <source>
        <dbReference type="Proteomes" id="UP000199515"/>
    </source>
</evidence>
<keyword evidence="1" id="KW-0812">Transmembrane</keyword>
<evidence type="ECO:0008006" key="4">
    <source>
        <dbReference type="Google" id="ProtNLM"/>
    </source>
</evidence>
<dbReference type="OrthoDB" id="3825558at2"/>
<dbReference type="Proteomes" id="UP000199515">
    <property type="component" value="Unassembled WGS sequence"/>
</dbReference>
<gene>
    <name evidence="2" type="ORF">SAMN05421504_102360</name>
</gene>
<protein>
    <recommendedName>
        <fullName evidence="4">DUF3180 domain-containing protein</fullName>
    </recommendedName>
</protein>
<proteinExistence type="predicted"/>
<keyword evidence="1" id="KW-1133">Transmembrane helix</keyword>
<reference evidence="2 3" key="1">
    <citation type="submission" date="2016-10" db="EMBL/GenBank/DDBJ databases">
        <authorList>
            <person name="de Groot N.N."/>
        </authorList>
    </citation>
    <scope>NUCLEOTIDE SEQUENCE [LARGE SCALE GENOMIC DNA]</scope>
    <source>
        <strain evidence="2 3">CPCC 202699</strain>
    </source>
</reference>
<sequence length="153" mass="15845">MHFTRPRDLLGAGLACLAAGYLLLQVAYGSLPRLPLFVGATLAVLALLEVFLAFSIRGRISGGRVLQAIAVARSVALAKASSLAGSVMLGFWLAAVIYLLPKRGLLIAAASDLRSAVVGAASAAVLIGAGLWLEHCCRTPEPRDRDRAGPPTG</sequence>